<dbReference type="SUPFAM" id="SSF141371">
    <property type="entry name" value="PilZ domain-like"/>
    <property type="match status" value="1"/>
</dbReference>
<feature type="domain" description="PilZ" evidence="1">
    <location>
        <begin position="44"/>
        <end position="148"/>
    </location>
</feature>
<keyword evidence="3" id="KW-1185">Reference proteome</keyword>
<dbReference type="Pfam" id="PF07238">
    <property type="entry name" value="PilZ"/>
    <property type="match status" value="1"/>
</dbReference>
<dbReference type="Proteomes" id="UP000288587">
    <property type="component" value="Unassembled WGS sequence"/>
</dbReference>
<sequence length="150" mass="16209">MARGAVRDRVHARCVPLRRTGEPLRARLGRQSTTTMSALPASQEQRQHRRRVLQTLAQVCLPGQPPFEVRTTDVSLGGLGIVAGANPPPKLLVKVRLPLPQQGSSRTVAVEFEARVVHSVLSRRHGGFAIGLAFVRPSQALLQAVAGYLG</sequence>
<gene>
    <name evidence="2" type="ORF">EOD73_00625</name>
</gene>
<proteinExistence type="predicted"/>
<dbReference type="GO" id="GO:0035438">
    <property type="term" value="F:cyclic-di-GMP binding"/>
    <property type="evidence" value="ECO:0007669"/>
    <property type="project" value="InterPro"/>
</dbReference>
<organism evidence="2 3">
    <name type="scientific">Inhella crocodyli</name>
    <dbReference type="NCBI Taxonomy" id="2499851"/>
    <lineage>
        <taxon>Bacteria</taxon>
        <taxon>Pseudomonadati</taxon>
        <taxon>Pseudomonadota</taxon>
        <taxon>Betaproteobacteria</taxon>
        <taxon>Burkholderiales</taxon>
        <taxon>Sphaerotilaceae</taxon>
        <taxon>Inhella</taxon>
    </lineage>
</organism>
<dbReference type="OrthoDB" id="8811313at2"/>
<evidence type="ECO:0000259" key="1">
    <source>
        <dbReference type="Pfam" id="PF07238"/>
    </source>
</evidence>
<evidence type="ECO:0000313" key="3">
    <source>
        <dbReference type="Proteomes" id="UP000288587"/>
    </source>
</evidence>
<name>A0A437LQ62_9BURK</name>
<dbReference type="InterPro" id="IPR009875">
    <property type="entry name" value="PilZ_domain"/>
</dbReference>
<dbReference type="AlphaFoldDB" id="A0A437LQ62"/>
<comment type="caution">
    <text evidence="2">The sequence shown here is derived from an EMBL/GenBank/DDBJ whole genome shotgun (WGS) entry which is preliminary data.</text>
</comment>
<dbReference type="EMBL" id="SACM01000001">
    <property type="protein sequence ID" value="RVT87566.1"/>
    <property type="molecule type" value="Genomic_DNA"/>
</dbReference>
<dbReference type="Gene3D" id="2.40.10.220">
    <property type="entry name" value="predicted glycosyltransferase like domains"/>
    <property type="match status" value="1"/>
</dbReference>
<evidence type="ECO:0000313" key="2">
    <source>
        <dbReference type="EMBL" id="RVT87566.1"/>
    </source>
</evidence>
<accession>A0A437LQ62</accession>
<reference evidence="2 3" key="1">
    <citation type="submission" date="2019-01" db="EMBL/GenBank/DDBJ databases">
        <authorList>
            <person name="Chen W.-M."/>
        </authorList>
    </citation>
    <scope>NUCLEOTIDE SEQUENCE [LARGE SCALE GENOMIC DNA]</scope>
    <source>
        <strain evidence="2 3">CCP-18</strain>
    </source>
</reference>
<protein>
    <submittedName>
        <fullName evidence="2">PilZ domain-containing protein</fullName>
    </submittedName>
</protein>